<dbReference type="Proteomes" id="UP001283361">
    <property type="component" value="Unassembled WGS sequence"/>
</dbReference>
<gene>
    <name evidence="2" type="ORF">RRG08_025669</name>
</gene>
<protein>
    <submittedName>
        <fullName evidence="2">Uncharacterized protein</fullName>
    </submittedName>
</protein>
<comment type="caution">
    <text evidence="2">The sequence shown here is derived from an EMBL/GenBank/DDBJ whole genome shotgun (WGS) entry which is preliminary data.</text>
</comment>
<feature type="region of interest" description="Disordered" evidence="1">
    <location>
        <begin position="1"/>
        <end position="46"/>
    </location>
</feature>
<dbReference type="AlphaFoldDB" id="A0AAE0YEE6"/>
<evidence type="ECO:0000313" key="2">
    <source>
        <dbReference type="EMBL" id="KAK3742727.1"/>
    </source>
</evidence>
<proteinExistence type="predicted"/>
<reference evidence="2" key="1">
    <citation type="journal article" date="2023" name="G3 (Bethesda)">
        <title>A reference genome for the long-term kleptoplast-retaining sea slug Elysia crispata morphotype clarki.</title>
        <authorList>
            <person name="Eastman K.E."/>
            <person name="Pendleton A.L."/>
            <person name="Shaikh M.A."/>
            <person name="Suttiyut T."/>
            <person name="Ogas R."/>
            <person name="Tomko P."/>
            <person name="Gavelis G."/>
            <person name="Widhalm J.R."/>
            <person name="Wisecaver J.H."/>
        </authorList>
    </citation>
    <scope>NUCLEOTIDE SEQUENCE</scope>
    <source>
        <strain evidence="2">ECLA1</strain>
    </source>
</reference>
<evidence type="ECO:0000256" key="1">
    <source>
        <dbReference type="SAM" id="MobiDB-lite"/>
    </source>
</evidence>
<accession>A0AAE0YEE6</accession>
<dbReference type="EMBL" id="JAWDGP010006345">
    <property type="protein sequence ID" value="KAK3742727.1"/>
    <property type="molecule type" value="Genomic_DNA"/>
</dbReference>
<organism evidence="2 3">
    <name type="scientific">Elysia crispata</name>
    <name type="common">lettuce slug</name>
    <dbReference type="NCBI Taxonomy" id="231223"/>
    <lineage>
        <taxon>Eukaryota</taxon>
        <taxon>Metazoa</taxon>
        <taxon>Spiralia</taxon>
        <taxon>Lophotrochozoa</taxon>
        <taxon>Mollusca</taxon>
        <taxon>Gastropoda</taxon>
        <taxon>Heterobranchia</taxon>
        <taxon>Euthyneura</taxon>
        <taxon>Panpulmonata</taxon>
        <taxon>Sacoglossa</taxon>
        <taxon>Placobranchoidea</taxon>
        <taxon>Plakobranchidae</taxon>
        <taxon>Elysia</taxon>
    </lineage>
</organism>
<evidence type="ECO:0000313" key="3">
    <source>
        <dbReference type="Proteomes" id="UP001283361"/>
    </source>
</evidence>
<name>A0AAE0YEE6_9GAST</name>
<keyword evidence="3" id="KW-1185">Reference proteome</keyword>
<sequence length="83" mass="8784">MHCFTHSSSFSLEPSRPGPETVTGTSADQSGRDKARGLAYQQSGNGIRPLCSPACTARPSRTVFSLDCGLPLVAMSNDHENST</sequence>
<feature type="compositionally biased region" description="Polar residues" evidence="1">
    <location>
        <begin position="1"/>
        <end position="12"/>
    </location>
</feature>